<reference evidence="1" key="1">
    <citation type="submission" date="2021-02" db="EMBL/GenBank/DDBJ databases">
        <authorList>
            <person name="Nowell W R."/>
        </authorList>
    </citation>
    <scope>NUCLEOTIDE SEQUENCE</scope>
</reference>
<protein>
    <submittedName>
        <fullName evidence="1">Uncharacterized protein</fullName>
    </submittedName>
</protein>
<organism evidence="1 2">
    <name type="scientific">Adineta ricciae</name>
    <name type="common">Rotifer</name>
    <dbReference type="NCBI Taxonomy" id="249248"/>
    <lineage>
        <taxon>Eukaryota</taxon>
        <taxon>Metazoa</taxon>
        <taxon>Spiralia</taxon>
        <taxon>Gnathifera</taxon>
        <taxon>Rotifera</taxon>
        <taxon>Eurotatoria</taxon>
        <taxon>Bdelloidea</taxon>
        <taxon>Adinetida</taxon>
        <taxon>Adinetidae</taxon>
        <taxon>Adineta</taxon>
    </lineage>
</organism>
<dbReference type="EMBL" id="CAJNOR010006980">
    <property type="protein sequence ID" value="CAF1608123.1"/>
    <property type="molecule type" value="Genomic_DNA"/>
</dbReference>
<keyword evidence="2" id="KW-1185">Reference proteome</keyword>
<sequence length="546" mass="62728">MDQNCIITNVKMGKRRMTIGALATTGVDSCIAVATVSYGASNVFIGHYSTLPIKGFGESITLDSVRKFMEEIAAAVHGTFPLDSLETVFLIGGWDTKPYLQLQSLLRVSAIMKTYFIRKIDVNTDDKVDNWVCQFDLIVDRVTVPSVFILLQYVNVEMNDEAKKLVAILEYEVSECQLKKIFHAPFELNQPPRTIVPGSSIPLISRENPEDIYSIRAGNHEKILGIPLKEPRRQCTASHPREYRDEDHRSSQWSTRLRLLSIVAPQPYTRVTLSFYDFVRRFASSLERLSFYLTPLYRKMTPVALERELLTQLPRLKQLDFCIHTGPCYPNEDDARHLFDQWAVDQRHVVSIYHVPGRFHTRFTLPFIFDRLEMIDASVFNFHSNLPMSSASLRFPTVRHISLLCCTTKILTTALLEYIHRAFPRVHSIHLTTGGGPSLCLSITLANSDVLPLFTFPAVTQLKIDHRSTSLQSIRRMFELFPSLESLVVSNYFIESWRLVQPICELPKSVRRFTVQLDFTNDRTNMDQWKAWLPSSVELQCHMYTH</sequence>
<dbReference type="Proteomes" id="UP000663828">
    <property type="component" value="Unassembled WGS sequence"/>
</dbReference>
<evidence type="ECO:0000313" key="2">
    <source>
        <dbReference type="Proteomes" id="UP000663828"/>
    </source>
</evidence>
<proteinExistence type="predicted"/>
<name>A0A816BH26_ADIRI</name>
<evidence type="ECO:0000313" key="1">
    <source>
        <dbReference type="EMBL" id="CAF1608123.1"/>
    </source>
</evidence>
<dbReference type="AlphaFoldDB" id="A0A816BH26"/>
<accession>A0A816BH26</accession>
<gene>
    <name evidence="1" type="ORF">XAT740_LOCUS48545</name>
</gene>
<comment type="caution">
    <text evidence="1">The sequence shown here is derived from an EMBL/GenBank/DDBJ whole genome shotgun (WGS) entry which is preliminary data.</text>
</comment>